<protein>
    <submittedName>
        <fullName evidence="3">Uncharacterized protein</fullName>
    </submittedName>
</protein>
<organism evidence="3 4">
    <name type="scientific">Arthrobacter cavernae</name>
    <dbReference type="NCBI Taxonomy" id="2817681"/>
    <lineage>
        <taxon>Bacteria</taxon>
        <taxon>Bacillati</taxon>
        <taxon>Actinomycetota</taxon>
        <taxon>Actinomycetes</taxon>
        <taxon>Micrococcales</taxon>
        <taxon>Micrococcaceae</taxon>
        <taxon>Arthrobacter</taxon>
    </lineage>
</organism>
<feature type="transmembrane region" description="Helical" evidence="1">
    <location>
        <begin position="71"/>
        <end position="94"/>
    </location>
</feature>
<dbReference type="RefSeq" id="WP_207617365.1">
    <property type="nucleotide sequence ID" value="NZ_JAFNLL010000047.1"/>
</dbReference>
<dbReference type="Proteomes" id="UP000664164">
    <property type="component" value="Unassembled WGS sequence"/>
</dbReference>
<comment type="caution">
    <text evidence="3">The sequence shown here is derived from an EMBL/GenBank/DDBJ whole genome shotgun (WGS) entry which is preliminary data.</text>
</comment>
<accession>A0A939HJ87</accession>
<sequence length="99" mass="10734">MAFVSFVAVAVTFMIGAWAGGHEVDETCAARGQTYDSGYRSENWQEPSRIFPMHNKCNAAYDLVPSWINPALVIFAVLMVAFVIAVVVSVVNAVRTPPG</sequence>
<feature type="chain" id="PRO_5038105872" evidence="2">
    <location>
        <begin position="20"/>
        <end position="99"/>
    </location>
</feature>
<proteinExistence type="predicted"/>
<keyword evidence="1" id="KW-0812">Transmembrane</keyword>
<keyword evidence="2" id="KW-0732">Signal</keyword>
<dbReference type="EMBL" id="JAFNLL010000047">
    <property type="protein sequence ID" value="MBO1269515.1"/>
    <property type="molecule type" value="Genomic_DNA"/>
</dbReference>
<evidence type="ECO:0000256" key="1">
    <source>
        <dbReference type="SAM" id="Phobius"/>
    </source>
</evidence>
<name>A0A939HJ87_9MICC</name>
<keyword evidence="1" id="KW-1133">Transmembrane helix</keyword>
<evidence type="ECO:0000313" key="4">
    <source>
        <dbReference type="Proteomes" id="UP000664164"/>
    </source>
</evidence>
<dbReference type="AlphaFoldDB" id="A0A939HJ87"/>
<evidence type="ECO:0000313" key="3">
    <source>
        <dbReference type="EMBL" id="MBO1269515.1"/>
    </source>
</evidence>
<keyword evidence="4" id="KW-1185">Reference proteome</keyword>
<feature type="signal peptide" evidence="2">
    <location>
        <begin position="1"/>
        <end position="19"/>
    </location>
</feature>
<gene>
    <name evidence="3" type="ORF">J1902_16345</name>
</gene>
<reference evidence="3" key="1">
    <citation type="submission" date="2021-03" db="EMBL/GenBank/DDBJ databases">
        <title>A new species, PO-11, isolated from a karst cave deposit.</title>
        <authorList>
            <person name="Zhaoxiaoyong W."/>
        </authorList>
    </citation>
    <scope>NUCLEOTIDE SEQUENCE</scope>
    <source>
        <strain evidence="3">PO-11</strain>
    </source>
</reference>
<keyword evidence="1" id="KW-0472">Membrane</keyword>
<evidence type="ECO:0000256" key="2">
    <source>
        <dbReference type="SAM" id="SignalP"/>
    </source>
</evidence>